<reference evidence="1" key="1">
    <citation type="submission" date="2013-02" db="EMBL/GenBank/DDBJ databases">
        <title>The Genome Sequence of Plasmodium falciparum Santa Lucia.</title>
        <authorList>
            <consortium name="The Broad Institute Genome Sequencing Platform"/>
            <consortium name="The Broad Institute Genome Sequencing Center for Infectious Disease"/>
            <person name="Neafsey D."/>
            <person name="Cheeseman I."/>
            <person name="Volkman S."/>
            <person name="Adams J."/>
            <person name="Walker B."/>
            <person name="Young S.K."/>
            <person name="Zeng Q."/>
            <person name="Gargeya S."/>
            <person name="Fitzgerald M."/>
            <person name="Haas B."/>
            <person name="Abouelleil A."/>
            <person name="Alvarado L."/>
            <person name="Arachchi H.M."/>
            <person name="Berlin A.M."/>
            <person name="Chapman S.B."/>
            <person name="Dewar J."/>
            <person name="Goldberg J."/>
            <person name="Griggs A."/>
            <person name="Gujja S."/>
            <person name="Hansen M."/>
            <person name="Howarth C."/>
            <person name="Imamovic A."/>
            <person name="Larimer J."/>
            <person name="McCowan C."/>
            <person name="Murphy C."/>
            <person name="Neiman D."/>
            <person name="Pearson M."/>
            <person name="Priest M."/>
            <person name="Roberts A."/>
            <person name="Saif S."/>
            <person name="Shea T."/>
            <person name="Sisk P."/>
            <person name="Sykes S."/>
            <person name="Wortman J."/>
            <person name="Nusbaum C."/>
            <person name="Birren B."/>
        </authorList>
    </citation>
    <scope>NUCLEOTIDE SEQUENCE [LARGE SCALE GENOMIC DNA]</scope>
    <source>
        <strain evidence="1">Santa Lucia</strain>
    </source>
</reference>
<protein>
    <submittedName>
        <fullName evidence="1">Uncharacterized protein</fullName>
    </submittedName>
</protein>
<evidence type="ECO:0000313" key="1">
    <source>
        <dbReference type="EMBL" id="EUT84022.1"/>
    </source>
</evidence>
<gene>
    <name evidence="1" type="ORF">PFAG_03112</name>
</gene>
<proteinExistence type="predicted"/>
<accession>W7FGR7</accession>
<organism evidence="1">
    <name type="scientific">Plasmodium falciparum Santa Lucia</name>
    <dbReference type="NCBI Taxonomy" id="478859"/>
    <lineage>
        <taxon>Eukaryota</taxon>
        <taxon>Sar</taxon>
        <taxon>Alveolata</taxon>
        <taxon>Apicomplexa</taxon>
        <taxon>Aconoidasida</taxon>
        <taxon>Haemosporida</taxon>
        <taxon>Plasmodiidae</taxon>
        <taxon>Plasmodium</taxon>
        <taxon>Plasmodium (Laverania)</taxon>
    </lineage>
</organism>
<dbReference type="AlphaFoldDB" id="W7FGR7"/>
<sequence>MYPKKKKKKKTVKFYRMFYNTKKYFKKQLSVHIVETILFINYIEFLKNINKTYSIKIIYYEKTQ</sequence>
<dbReference type="Proteomes" id="UP000030666">
    <property type="component" value="Unassembled WGS sequence"/>
</dbReference>
<name>W7FGR7_PLAFA</name>
<dbReference type="EMBL" id="KE123501">
    <property type="protein sequence ID" value="EUT84022.1"/>
    <property type="molecule type" value="Genomic_DNA"/>
</dbReference>